<keyword evidence="2" id="KW-1185">Reference proteome</keyword>
<evidence type="ECO:0000313" key="2">
    <source>
        <dbReference type="Proteomes" id="UP001295684"/>
    </source>
</evidence>
<dbReference type="EMBL" id="CAMPGE010023208">
    <property type="protein sequence ID" value="CAI2381173.1"/>
    <property type="molecule type" value="Genomic_DNA"/>
</dbReference>
<gene>
    <name evidence="1" type="ORF">ECRASSUSDP1_LOCUS22620</name>
</gene>
<protein>
    <submittedName>
        <fullName evidence="1">Uncharacterized protein</fullName>
    </submittedName>
</protein>
<name>A0AAD2D687_EUPCR</name>
<reference evidence="1" key="1">
    <citation type="submission" date="2023-07" db="EMBL/GenBank/DDBJ databases">
        <authorList>
            <consortium name="AG Swart"/>
            <person name="Singh M."/>
            <person name="Singh A."/>
            <person name="Seah K."/>
            <person name="Emmerich C."/>
        </authorList>
    </citation>
    <scope>NUCLEOTIDE SEQUENCE</scope>
    <source>
        <strain evidence="1">DP1</strain>
    </source>
</reference>
<proteinExistence type="predicted"/>
<dbReference type="Proteomes" id="UP001295684">
    <property type="component" value="Unassembled WGS sequence"/>
</dbReference>
<organism evidence="1 2">
    <name type="scientific">Euplotes crassus</name>
    <dbReference type="NCBI Taxonomy" id="5936"/>
    <lineage>
        <taxon>Eukaryota</taxon>
        <taxon>Sar</taxon>
        <taxon>Alveolata</taxon>
        <taxon>Ciliophora</taxon>
        <taxon>Intramacronucleata</taxon>
        <taxon>Spirotrichea</taxon>
        <taxon>Hypotrichia</taxon>
        <taxon>Euplotida</taxon>
        <taxon>Euplotidae</taxon>
        <taxon>Moneuplotes</taxon>
    </lineage>
</organism>
<comment type="caution">
    <text evidence="1">The sequence shown here is derived from an EMBL/GenBank/DDBJ whole genome shotgun (WGS) entry which is preliminary data.</text>
</comment>
<dbReference type="AlphaFoldDB" id="A0AAD2D687"/>
<evidence type="ECO:0000313" key="1">
    <source>
        <dbReference type="EMBL" id="CAI2381173.1"/>
    </source>
</evidence>
<accession>A0AAD2D687</accession>
<sequence>MEHSIRKGPSALNQLRFAGEIMFDNFHDQIRWDKYKKKQRKREDHHLRRSLGLGGISRKMWRKENERFMYDDEKLIKPDTPLKEIFPQDEVKEKLKTIDIITEHPNPTNPHALSNSQKIYKTLKIARTYQPRPPSSGLKEYYYFHPQNRYKHRFYPKNFN</sequence>